<dbReference type="eggNOG" id="COG0681">
    <property type="taxonomic scope" value="Bacteria"/>
</dbReference>
<dbReference type="STRING" id="479431.Namu_3518"/>
<evidence type="ECO:0000256" key="1">
    <source>
        <dbReference type="SAM" id="Phobius"/>
    </source>
</evidence>
<proteinExistence type="predicted"/>
<sequence precursor="true">MASGRPRRWHGMARETLLTLAAILGAISVVAIIASFTLNLSVLVFKTGSMSPSIPAGAAAVTREIPAGELRVGDVASVYRPGVALPITHRVVAIAVDPTTPGGVILTLKGDANPEPDPVTYPVTSARKVLWSAPGIGTALVRMRAPWVLIGMTLLVTVLVTWTFWPVRRTADPNPPELVNEKERR</sequence>
<gene>
    <name evidence="2" type="ordered locus">Namu_3518</name>
</gene>
<feature type="transmembrane region" description="Helical" evidence="1">
    <location>
        <begin position="20"/>
        <end position="45"/>
    </location>
</feature>
<accession>C8XEU2</accession>
<keyword evidence="3" id="KW-1185">Reference proteome</keyword>
<protein>
    <submittedName>
        <fullName evidence="2">Peptidase S26B, signal peptidase</fullName>
    </submittedName>
</protein>
<keyword evidence="1" id="KW-0472">Membrane</keyword>
<dbReference type="InterPro" id="IPR019533">
    <property type="entry name" value="Peptidase_S26"/>
</dbReference>
<reference evidence="2 3" key="2">
    <citation type="journal article" date="2010" name="Stand. Genomic Sci.">
        <title>Complete genome sequence of Nakamurella multipartita type strain (Y-104).</title>
        <authorList>
            <person name="Tice H."/>
            <person name="Mayilraj S."/>
            <person name="Sims D."/>
            <person name="Lapidus A."/>
            <person name="Nolan M."/>
            <person name="Lucas S."/>
            <person name="Glavina Del Rio T."/>
            <person name="Copeland A."/>
            <person name="Cheng J.F."/>
            <person name="Meincke L."/>
            <person name="Bruce D."/>
            <person name="Goodwin L."/>
            <person name="Pitluck S."/>
            <person name="Ivanova N."/>
            <person name="Mavromatis K."/>
            <person name="Ovchinnikova G."/>
            <person name="Pati A."/>
            <person name="Chen A."/>
            <person name="Palaniappan K."/>
            <person name="Land M."/>
            <person name="Hauser L."/>
            <person name="Chang Y.J."/>
            <person name="Jeffries C.D."/>
            <person name="Detter J.C."/>
            <person name="Brettin T."/>
            <person name="Rohde M."/>
            <person name="Goker M."/>
            <person name="Bristow J."/>
            <person name="Eisen J.A."/>
            <person name="Markowitz V."/>
            <person name="Hugenholtz P."/>
            <person name="Kyrpides N.C."/>
            <person name="Klenk H.P."/>
            <person name="Chen F."/>
        </authorList>
    </citation>
    <scope>NUCLEOTIDE SEQUENCE [LARGE SCALE GENOMIC DNA]</scope>
    <source>
        <strain evidence="3">ATCC 700099 / DSM 44233 / CIP 104796 / JCM 9543 / NBRC 105858 / Y-104</strain>
    </source>
</reference>
<feature type="transmembrane region" description="Helical" evidence="1">
    <location>
        <begin position="147"/>
        <end position="165"/>
    </location>
</feature>
<dbReference type="GO" id="GO:0006465">
    <property type="term" value="P:signal peptide processing"/>
    <property type="evidence" value="ECO:0007669"/>
    <property type="project" value="InterPro"/>
</dbReference>
<dbReference type="CDD" id="cd06530">
    <property type="entry name" value="S26_SPase_I"/>
    <property type="match status" value="1"/>
</dbReference>
<evidence type="ECO:0000313" key="3">
    <source>
        <dbReference type="Proteomes" id="UP000002218"/>
    </source>
</evidence>
<dbReference type="EMBL" id="CP001737">
    <property type="protein sequence ID" value="ACV79843.1"/>
    <property type="molecule type" value="Genomic_DNA"/>
</dbReference>
<reference evidence="3" key="1">
    <citation type="submission" date="2009-09" db="EMBL/GenBank/DDBJ databases">
        <title>The complete genome of Nakamurella multipartita DSM 44233.</title>
        <authorList>
            <consortium name="US DOE Joint Genome Institute (JGI-PGF)"/>
            <person name="Lucas S."/>
            <person name="Copeland A."/>
            <person name="Lapidus A."/>
            <person name="Glavina del Rio T."/>
            <person name="Dalin E."/>
            <person name="Tice H."/>
            <person name="Bruce D."/>
            <person name="Goodwin L."/>
            <person name="Pitluck S."/>
            <person name="Kyrpides N."/>
            <person name="Mavromatis K."/>
            <person name="Ivanova N."/>
            <person name="Ovchinnikova G."/>
            <person name="Sims D."/>
            <person name="Meincke L."/>
            <person name="Brettin T."/>
            <person name="Detter J.C."/>
            <person name="Han C."/>
            <person name="Larimer F."/>
            <person name="Land M."/>
            <person name="Hauser L."/>
            <person name="Markowitz V."/>
            <person name="Cheng J.-F."/>
            <person name="Hugenholtz P."/>
            <person name="Woyke T."/>
            <person name="Wu D."/>
            <person name="Klenk H.-P."/>
            <person name="Eisen J.A."/>
        </authorList>
    </citation>
    <scope>NUCLEOTIDE SEQUENCE [LARGE SCALE GENOMIC DNA]</scope>
    <source>
        <strain evidence="3">ATCC 700099 / DSM 44233 / CIP 104796 / JCM 9543 / NBRC 105858 / Y-104</strain>
    </source>
</reference>
<dbReference type="KEGG" id="nml:Namu_3518"/>
<dbReference type="Proteomes" id="UP000002218">
    <property type="component" value="Chromosome"/>
</dbReference>
<dbReference type="HOGENOM" id="CLU_089996_1_1_11"/>
<dbReference type="InParanoid" id="C8XEU2"/>
<keyword evidence="1" id="KW-0812">Transmembrane</keyword>
<organism evidence="2 3">
    <name type="scientific">Nakamurella multipartita (strain ATCC 700099 / DSM 44233 / CIP 104796 / JCM 9543 / NBRC 105858 / Y-104)</name>
    <name type="common">Microsphaera multipartita</name>
    <dbReference type="NCBI Taxonomy" id="479431"/>
    <lineage>
        <taxon>Bacteria</taxon>
        <taxon>Bacillati</taxon>
        <taxon>Actinomycetota</taxon>
        <taxon>Actinomycetes</taxon>
        <taxon>Nakamurellales</taxon>
        <taxon>Nakamurellaceae</taxon>
        <taxon>Nakamurella</taxon>
    </lineage>
</organism>
<name>C8XEU2_NAKMY</name>
<keyword evidence="1" id="KW-1133">Transmembrane helix</keyword>
<evidence type="ECO:0000313" key="2">
    <source>
        <dbReference type="EMBL" id="ACV79843.1"/>
    </source>
</evidence>
<dbReference type="GO" id="GO:0004252">
    <property type="term" value="F:serine-type endopeptidase activity"/>
    <property type="evidence" value="ECO:0007669"/>
    <property type="project" value="InterPro"/>
</dbReference>
<dbReference type="AlphaFoldDB" id="C8XEU2"/>